<evidence type="ECO:0000313" key="2">
    <source>
        <dbReference type="EMBL" id="MPM00987.1"/>
    </source>
</evidence>
<keyword evidence="1" id="KW-0472">Membrane</keyword>
<gene>
    <name evidence="2" type="ORF">SDC9_47224</name>
</gene>
<reference evidence="2" key="1">
    <citation type="submission" date="2019-08" db="EMBL/GenBank/DDBJ databases">
        <authorList>
            <person name="Kucharzyk K."/>
            <person name="Murdoch R.W."/>
            <person name="Higgins S."/>
            <person name="Loffler F."/>
        </authorList>
    </citation>
    <scope>NUCLEOTIDE SEQUENCE</scope>
</reference>
<comment type="caution">
    <text evidence="2">The sequence shown here is derived from an EMBL/GenBank/DDBJ whole genome shotgun (WGS) entry which is preliminary data.</text>
</comment>
<sequence length="187" mass="20162">MQAVASASQPAVEAASSATQWVVETAASASQTVVDTVAAVSQSIAESGAVEQFAPPLLSQPLAIFTWINNTFVAQAPYLFQLMIVLAEVGIGLALFAGLFTFPAAIVSLGLSVMFLIGALAGKEILWYMAVSIVMLGGAGKAFGLDYWVMPYLKKLWNKTPLAKKTYFYLDEPEFTKRQMERKLGKK</sequence>
<dbReference type="EMBL" id="VSSQ01000766">
    <property type="protein sequence ID" value="MPM00987.1"/>
    <property type="molecule type" value="Genomic_DNA"/>
</dbReference>
<keyword evidence="1" id="KW-0812">Transmembrane</keyword>
<dbReference type="AlphaFoldDB" id="A0A644WBT9"/>
<proteinExistence type="predicted"/>
<feature type="transmembrane region" description="Helical" evidence="1">
    <location>
        <begin position="93"/>
        <end position="119"/>
    </location>
</feature>
<protein>
    <submittedName>
        <fullName evidence="2">Uncharacterized protein</fullName>
    </submittedName>
</protein>
<accession>A0A644WBT9</accession>
<organism evidence="2">
    <name type="scientific">bioreactor metagenome</name>
    <dbReference type="NCBI Taxonomy" id="1076179"/>
    <lineage>
        <taxon>unclassified sequences</taxon>
        <taxon>metagenomes</taxon>
        <taxon>ecological metagenomes</taxon>
    </lineage>
</organism>
<name>A0A644WBT9_9ZZZZ</name>
<keyword evidence="1" id="KW-1133">Transmembrane helix</keyword>
<evidence type="ECO:0000256" key="1">
    <source>
        <dbReference type="SAM" id="Phobius"/>
    </source>
</evidence>
<feature type="transmembrane region" description="Helical" evidence="1">
    <location>
        <begin position="125"/>
        <end position="149"/>
    </location>
</feature>